<evidence type="ECO:0000313" key="1">
    <source>
        <dbReference type="EMBL" id="KAK7311996.1"/>
    </source>
</evidence>
<accession>A0AAN9K8Q3</accession>
<reference evidence="1 2" key="1">
    <citation type="submission" date="2024-01" db="EMBL/GenBank/DDBJ databases">
        <title>The genomes of 5 underutilized Papilionoideae crops provide insights into root nodulation and disease resistance.</title>
        <authorList>
            <person name="Yuan L."/>
        </authorList>
    </citation>
    <scope>NUCLEOTIDE SEQUENCE [LARGE SCALE GENOMIC DNA]</scope>
    <source>
        <strain evidence="1">LY-2023</strain>
        <tissue evidence="1">Leaf</tissue>
    </source>
</reference>
<evidence type="ECO:0000313" key="2">
    <source>
        <dbReference type="Proteomes" id="UP001359559"/>
    </source>
</evidence>
<dbReference type="Proteomes" id="UP001359559">
    <property type="component" value="Unassembled WGS sequence"/>
</dbReference>
<gene>
    <name evidence="1" type="ORF">RJT34_10516</name>
</gene>
<comment type="caution">
    <text evidence="1">The sequence shown here is derived from an EMBL/GenBank/DDBJ whole genome shotgun (WGS) entry which is preliminary data.</text>
</comment>
<organism evidence="1 2">
    <name type="scientific">Clitoria ternatea</name>
    <name type="common">Butterfly pea</name>
    <dbReference type="NCBI Taxonomy" id="43366"/>
    <lineage>
        <taxon>Eukaryota</taxon>
        <taxon>Viridiplantae</taxon>
        <taxon>Streptophyta</taxon>
        <taxon>Embryophyta</taxon>
        <taxon>Tracheophyta</taxon>
        <taxon>Spermatophyta</taxon>
        <taxon>Magnoliopsida</taxon>
        <taxon>eudicotyledons</taxon>
        <taxon>Gunneridae</taxon>
        <taxon>Pentapetalae</taxon>
        <taxon>rosids</taxon>
        <taxon>fabids</taxon>
        <taxon>Fabales</taxon>
        <taxon>Fabaceae</taxon>
        <taxon>Papilionoideae</taxon>
        <taxon>50 kb inversion clade</taxon>
        <taxon>NPAAA clade</taxon>
        <taxon>indigoferoid/millettioid clade</taxon>
        <taxon>Phaseoleae</taxon>
        <taxon>Clitoria</taxon>
    </lineage>
</organism>
<protein>
    <submittedName>
        <fullName evidence="1">Uncharacterized protein</fullName>
    </submittedName>
</protein>
<dbReference type="AlphaFoldDB" id="A0AAN9K8Q3"/>
<sequence length="78" mass="9028">MEGREDTRNHQLKKRKASDYHNTNEIAPDSIFSLIFGIEYTATLNFASFHYSDLVALCESTNIFVVDWDAILNLTQWT</sequence>
<keyword evidence="2" id="KW-1185">Reference proteome</keyword>
<name>A0AAN9K8Q3_CLITE</name>
<dbReference type="EMBL" id="JAYKXN010000002">
    <property type="protein sequence ID" value="KAK7311996.1"/>
    <property type="molecule type" value="Genomic_DNA"/>
</dbReference>
<proteinExistence type="predicted"/>